<dbReference type="CTD" id="20327290"/>
<dbReference type="KEGG" id="ovi:T265_13122"/>
<feature type="compositionally biased region" description="Polar residues" evidence="1">
    <location>
        <begin position="128"/>
        <end position="142"/>
    </location>
</feature>
<protein>
    <submittedName>
        <fullName evidence="2">Uncharacterized protein</fullName>
    </submittedName>
</protein>
<feature type="compositionally biased region" description="Basic and acidic residues" evidence="1">
    <location>
        <begin position="144"/>
        <end position="154"/>
    </location>
</feature>
<accession>A0A074ZTD5</accession>
<evidence type="ECO:0000313" key="2">
    <source>
        <dbReference type="EMBL" id="KER30668.1"/>
    </source>
</evidence>
<evidence type="ECO:0000313" key="3">
    <source>
        <dbReference type="Proteomes" id="UP000054324"/>
    </source>
</evidence>
<evidence type="ECO:0000256" key="1">
    <source>
        <dbReference type="SAM" id="MobiDB-lite"/>
    </source>
</evidence>
<name>A0A074ZTD5_OPIVI</name>
<feature type="region of interest" description="Disordered" evidence="1">
    <location>
        <begin position="111"/>
        <end position="157"/>
    </location>
</feature>
<organism evidence="2 3">
    <name type="scientific">Opisthorchis viverrini</name>
    <name type="common">Southeast Asian liver fluke</name>
    <dbReference type="NCBI Taxonomy" id="6198"/>
    <lineage>
        <taxon>Eukaryota</taxon>
        <taxon>Metazoa</taxon>
        <taxon>Spiralia</taxon>
        <taxon>Lophotrochozoa</taxon>
        <taxon>Platyhelminthes</taxon>
        <taxon>Trematoda</taxon>
        <taxon>Digenea</taxon>
        <taxon>Opisthorchiida</taxon>
        <taxon>Opisthorchiata</taxon>
        <taxon>Opisthorchiidae</taxon>
        <taxon>Opisthorchis</taxon>
    </lineage>
</organism>
<proteinExistence type="predicted"/>
<keyword evidence="3" id="KW-1185">Reference proteome</keyword>
<feature type="region of interest" description="Disordered" evidence="1">
    <location>
        <begin position="185"/>
        <end position="216"/>
    </location>
</feature>
<feature type="region of interest" description="Disordered" evidence="1">
    <location>
        <begin position="1"/>
        <end position="55"/>
    </location>
</feature>
<gene>
    <name evidence="2" type="ORF">T265_13122</name>
</gene>
<feature type="compositionally biased region" description="Polar residues" evidence="1">
    <location>
        <begin position="28"/>
        <end position="42"/>
    </location>
</feature>
<dbReference type="OrthoDB" id="6284480at2759"/>
<dbReference type="AlphaFoldDB" id="A0A074ZTD5"/>
<reference evidence="2 3" key="1">
    <citation type="submission" date="2013-11" db="EMBL/GenBank/DDBJ databases">
        <title>Opisthorchis viverrini - life in the bile duct.</title>
        <authorList>
            <person name="Young N.D."/>
            <person name="Nagarajan N."/>
            <person name="Lin S.J."/>
            <person name="Korhonen P.K."/>
            <person name="Jex A.R."/>
            <person name="Hall R.S."/>
            <person name="Safavi-Hemami H."/>
            <person name="Kaewkong W."/>
            <person name="Bertrand D."/>
            <person name="Gao S."/>
            <person name="Seet Q."/>
            <person name="Wongkham S."/>
            <person name="Teh B.T."/>
            <person name="Wongkham C."/>
            <person name="Intapan P.M."/>
            <person name="Maleewong W."/>
            <person name="Yang X."/>
            <person name="Hu M."/>
            <person name="Wang Z."/>
            <person name="Hofmann A."/>
            <person name="Sternberg P.W."/>
            <person name="Tan P."/>
            <person name="Wang J."/>
            <person name="Gasser R.B."/>
        </authorList>
    </citation>
    <scope>NUCLEOTIDE SEQUENCE [LARGE SCALE GENOMIC DNA]</scope>
</reference>
<dbReference type="EMBL" id="KL596657">
    <property type="protein sequence ID" value="KER30668.1"/>
    <property type="molecule type" value="Genomic_DNA"/>
</dbReference>
<dbReference type="GeneID" id="20327290"/>
<dbReference type="RefSeq" id="XP_009165578.1">
    <property type="nucleotide sequence ID" value="XM_009167314.1"/>
</dbReference>
<dbReference type="Proteomes" id="UP000054324">
    <property type="component" value="Unassembled WGS sequence"/>
</dbReference>
<feature type="non-terminal residue" evidence="2">
    <location>
        <position position="233"/>
    </location>
</feature>
<sequence>MNSPAEPPSDDEFRFNLSNEDLNRKDSGNMSRQLRSPANDGSTPPELADSEEAITRKKPSAWRLHCYGDLSKDRVRRKLHHTKSKVEAHVCYPWLRRLVFHLSHYFPNLHTSATSTNRRRSRERSPSGQRHSQSSRNRSVYNISEREERTDSQKTIETPLLHNTQDMFRKTTLLDSTDLSQRKAIKSSNDEVHNRYNANRKRRPLQRQKSSGLHDFDQLFAKNDHLEELHHHK</sequence>